<dbReference type="CDD" id="cd00609">
    <property type="entry name" value="AAT_like"/>
    <property type="match status" value="1"/>
</dbReference>
<comment type="subunit">
    <text evidence="4 11">Homodimer.</text>
</comment>
<accession>A0A8J7RHZ5</accession>
<comment type="cofactor">
    <cofactor evidence="1 11">
        <name>pyridoxal 5'-phosphate</name>
        <dbReference type="ChEBI" id="CHEBI:597326"/>
    </cofactor>
</comment>
<sequence>MPDQKPIPEQFNPDPWVRPNIRTLTPYHAARDDFHEGILLDANENSFGPAIPTEEPLHRYPDTRLDHLRRKWAEFRGIAMEQVFVGVGSDEAIDILMRVFCEPGNDEIVITPPTYGMYKVAARVNNVSVVEAGLTPEFELDARSVLSRVSPQTKLIMLCSPNNPTGNVLSQEQIRQVLDGFEGLVVMDEAYVDFSEHGSLCPLMEQYPNLVILQTLSKAFGLAAIRMGAALAHPAVIEWMMKVKAPYNVNRLTADTALAAFDHAGRMQENVQKILSERRRLVSGLSGHPDLETVFPSDANFVLMRFRNAEAWCHHLAARGVIVRYRGDQLHCKNTLRITVGTPAENDRLIEEFNNRGSLER</sequence>
<evidence type="ECO:0000313" key="13">
    <source>
        <dbReference type="EMBL" id="MBP3192160.1"/>
    </source>
</evidence>
<gene>
    <name evidence="11 13" type="primary">hisC</name>
    <name evidence="13" type="ORF">NATSA_05740</name>
</gene>
<dbReference type="UniPathway" id="UPA00031">
    <property type="reaction ID" value="UER00012"/>
</dbReference>
<evidence type="ECO:0000313" key="14">
    <source>
        <dbReference type="Proteomes" id="UP000673975"/>
    </source>
</evidence>
<dbReference type="SUPFAM" id="SSF53383">
    <property type="entry name" value="PLP-dependent transferases"/>
    <property type="match status" value="1"/>
</dbReference>
<feature type="modified residue" description="N6-(pyridoxal phosphate)lysine" evidence="11">
    <location>
        <position position="218"/>
    </location>
</feature>
<evidence type="ECO:0000256" key="5">
    <source>
        <dbReference type="ARBA" id="ARBA00022576"/>
    </source>
</evidence>
<dbReference type="Gene3D" id="3.40.640.10">
    <property type="entry name" value="Type I PLP-dependent aspartate aminotransferase-like (Major domain)"/>
    <property type="match status" value="1"/>
</dbReference>
<evidence type="ECO:0000256" key="10">
    <source>
        <dbReference type="ARBA" id="ARBA00047481"/>
    </source>
</evidence>
<dbReference type="InterPro" id="IPR001917">
    <property type="entry name" value="Aminotrans_II_pyridoxalP_BS"/>
</dbReference>
<keyword evidence="6 11" id="KW-0028">Amino-acid biosynthesis</keyword>
<comment type="catalytic activity">
    <reaction evidence="10 11">
        <text>L-histidinol phosphate + 2-oxoglutarate = 3-(imidazol-4-yl)-2-oxopropyl phosphate + L-glutamate</text>
        <dbReference type="Rhea" id="RHEA:23744"/>
        <dbReference type="ChEBI" id="CHEBI:16810"/>
        <dbReference type="ChEBI" id="CHEBI:29985"/>
        <dbReference type="ChEBI" id="CHEBI:57766"/>
        <dbReference type="ChEBI" id="CHEBI:57980"/>
        <dbReference type="EC" id="2.6.1.9"/>
    </reaction>
</comment>
<dbReference type="InterPro" id="IPR004839">
    <property type="entry name" value="Aminotransferase_I/II_large"/>
</dbReference>
<keyword evidence="9 11" id="KW-0368">Histidine biosynthesis</keyword>
<evidence type="ECO:0000256" key="8">
    <source>
        <dbReference type="ARBA" id="ARBA00022898"/>
    </source>
</evidence>
<keyword evidence="8 11" id="KW-0663">Pyridoxal phosphate</keyword>
<proteinExistence type="inferred from homology"/>
<evidence type="ECO:0000256" key="7">
    <source>
        <dbReference type="ARBA" id="ARBA00022679"/>
    </source>
</evidence>
<evidence type="ECO:0000256" key="6">
    <source>
        <dbReference type="ARBA" id="ARBA00022605"/>
    </source>
</evidence>
<dbReference type="InterPro" id="IPR015422">
    <property type="entry name" value="PyrdxlP-dep_Trfase_small"/>
</dbReference>
<dbReference type="PANTHER" id="PTHR42885:SF2">
    <property type="entry name" value="HISTIDINOL-PHOSPHATE AMINOTRANSFERASE"/>
    <property type="match status" value="1"/>
</dbReference>
<evidence type="ECO:0000256" key="3">
    <source>
        <dbReference type="ARBA" id="ARBA00007970"/>
    </source>
</evidence>
<keyword evidence="7 11" id="KW-0808">Transferase</keyword>
<dbReference type="EMBL" id="JAFIDN010000003">
    <property type="protein sequence ID" value="MBP3192160.1"/>
    <property type="molecule type" value="Genomic_DNA"/>
</dbReference>
<dbReference type="InterPro" id="IPR015421">
    <property type="entry name" value="PyrdxlP-dep_Trfase_major"/>
</dbReference>
<keyword evidence="14" id="KW-1185">Reference proteome</keyword>
<dbReference type="InterPro" id="IPR015424">
    <property type="entry name" value="PyrdxlP-dep_Trfase"/>
</dbReference>
<dbReference type="AlphaFoldDB" id="A0A8J7RHZ5"/>
<dbReference type="PANTHER" id="PTHR42885">
    <property type="entry name" value="HISTIDINOL-PHOSPHATE AMINOTRANSFERASE-RELATED"/>
    <property type="match status" value="1"/>
</dbReference>
<evidence type="ECO:0000256" key="9">
    <source>
        <dbReference type="ARBA" id="ARBA00023102"/>
    </source>
</evidence>
<dbReference type="Gene3D" id="3.90.1150.10">
    <property type="entry name" value="Aspartate Aminotransferase, domain 1"/>
    <property type="match status" value="1"/>
</dbReference>
<evidence type="ECO:0000256" key="1">
    <source>
        <dbReference type="ARBA" id="ARBA00001933"/>
    </source>
</evidence>
<dbReference type="NCBIfam" id="TIGR01141">
    <property type="entry name" value="hisC"/>
    <property type="match status" value="1"/>
</dbReference>
<dbReference type="Proteomes" id="UP000673975">
    <property type="component" value="Unassembled WGS sequence"/>
</dbReference>
<evidence type="ECO:0000256" key="2">
    <source>
        <dbReference type="ARBA" id="ARBA00005011"/>
    </source>
</evidence>
<reference evidence="13" key="1">
    <citation type="submission" date="2021-02" db="EMBL/GenBank/DDBJ databases">
        <title>Natronogracilivirga saccharolytica gen. nov. sp. nov. a new anaerobic, haloalkiliphilic carbohydrate-fermenting bacterium from soda lake and proposing of Cyclonatronumiaceae fam. nov. in the phylum Balneolaeota.</title>
        <authorList>
            <person name="Zhilina T.N."/>
            <person name="Sorokin D.Y."/>
            <person name="Zavarzina D.G."/>
            <person name="Toshchakov S.V."/>
            <person name="Kublanov I.V."/>
        </authorList>
    </citation>
    <scope>NUCLEOTIDE SEQUENCE</scope>
    <source>
        <strain evidence="13">Z-1702</strain>
    </source>
</reference>
<evidence type="ECO:0000256" key="11">
    <source>
        <dbReference type="HAMAP-Rule" id="MF_01023"/>
    </source>
</evidence>
<dbReference type="GO" id="GO:0004400">
    <property type="term" value="F:histidinol-phosphate transaminase activity"/>
    <property type="evidence" value="ECO:0007669"/>
    <property type="project" value="UniProtKB-UniRule"/>
</dbReference>
<comment type="pathway">
    <text evidence="2 11">Amino-acid biosynthesis; L-histidine biosynthesis; L-histidine from 5-phospho-alpha-D-ribose 1-diphosphate: step 7/9.</text>
</comment>
<feature type="domain" description="Aminotransferase class I/classII large" evidence="12">
    <location>
        <begin position="54"/>
        <end position="352"/>
    </location>
</feature>
<comment type="similarity">
    <text evidence="3 11">Belongs to the class-II pyridoxal-phosphate-dependent aminotransferase family. Histidinol-phosphate aminotransferase subfamily.</text>
</comment>
<keyword evidence="5 11" id="KW-0032">Aminotransferase</keyword>
<dbReference type="Pfam" id="PF00155">
    <property type="entry name" value="Aminotran_1_2"/>
    <property type="match status" value="1"/>
</dbReference>
<comment type="caution">
    <text evidence="13">The sequence shown here is derived from an EMBL/GenBank/DDBJ whole genome shotgun (WGS) entry which is preliminary data.</text>
</comment>
<dbReference type="GO" id="GO:0030170">
    <property type="term" value="F:pyridoxal phosphate binding"/>
    <property type="evidence" value="ECO:0007669"/>
    <property type="project" value="InterPro"/>
</dbReference>
<dbReference type="RefSeq" id="WP_210511054.1">
    <property type="nucleotide sequence ID" value="NZ_JAFIDN010000003.1"/>
</dbReference>
<protein>
    <recommendedName>
        <fullName evidence="11">Histidinol-phosphate aminotransferase</fullName>
        <ecNumber evidence="11">2.6.1.9</ecNumber>
    </recommendedName>
    <alternativeName>
        <fullName evidence="11">Imidazole acetol-phosphate transaminase</fullName>
    </alternativeName>
</protein>
<dbReference type="PROSITE" id="PS00599">
    <property type="entry name" value="AA_TRANSFER_CLASS_2"/>
    <property type="match status" value="1"/>
</dbReference>
<dbReference type="HAMAP" id="MF_01023">
    <property type="entry name" value="HisC_aminotrans_2"/>
    <property type="match status" value="1"/>
</dbReference>
<evidence type="ECO:0000256" key="4">
    <source>
        <dbReference type="ARBA" id="ARBA00011738"/>
    </source>
</evidence>
<dbReference type="InterPro" id="IPR005861">
    <property type="entry name" value="HisP_aminotrans"/>
</dbReference>
<dbReference type="GO" id="GO:0000105">
    <property type="term" value="P:L-histidine biosynthetic process"/>
    <property type="evidence" value="ECO:0007669"/>
    <property type="project" value="UniProtKB-UniRule"/>
</dbReference>
<dbReference type="EC" id="2.6.1.9" evidence="11"/>
<evidence type="ECO:0000259" key="12">
    <source>
        <dbReference type="Pfam" id="PF00155"/>
    </source>
</evidence>
<organism evidence="13 14">
    <name type="scientific">Natronogracilivirga saccharolytica</name>
    <dbReference type="NCBI Taxonomy" id="2812953"/>
    <lineage>
        <taxon>Bacteria</taxon>
        <taxon>Pseudomonadati</taxon>
        <taxon>Balneolota</taxon>
        <taxon>Balneolia</taxon>
        <taxon>Balneolales</taxon>
        <taxon>Cyclonatronaceae</taxon>
        <taxon>Natronogracilivirga</taxon>
    </lineage>
</organism>
<name>A0A8J7RHZ5_9BACT</name>